<comment type="caution">
    <text evidence="2">The sequence shown here is derived from an EMBL/GenBank/DDBJ whole genome shotgun (WGS) entry which is preliminary data.</text>
</comment>
<sequence>MKKIILAAAILAIGFFTAYPALAFGGDCRYRSCRPNYAYQHRINHGYHGYAPRYVHYHKSRPVHVYHESRPTYVYHESGHRNNAVPALLGGLVIGTVIGSALH</sequence>
<name>A0A971RZX1_9BACT</name>
<feature type="chain" id="PRO_5037133680" description="YHYH domain-containing protein" evidence="1">
    <location>
        <begin position="24"/>
        <end position="103"/>
    </location>
</feature>
<gene>
    <name evidence="2" type="ORF">GXY80_03010</name>
</gene>
<protein>
    <recommendedName>
        <fullName evidence="4">YHYH domain-containing protein</fullName>
    </recommendedName>
</protein>
<evidence type="ECO:0000313" key="3">
    <source>
        <dbReference type="Proteomes" id="UP000777265"/>
    </source>
</evidence>
<dbReference type="EMBL" id="JAAYEE010000052">
    <property type="protein sequence ID" value="NLW34441.1"/>
    <property type="molecule type" value="Genomic_DNA"/>
</dbReference>
<evidence type="ECO:0000256" key="1">
    <source>
        <dbReference type="SAM" id="SignalP"/>
    </source>
</evidence>
<keyword evidence="1" id="KW-0732">Signal</keyword>
<evidence type="ECO:0000313" key="2">
    <source>
        <dbReference type="EMBL" id="NLW34441.1"/>
    </source>
</evidence>
<accession>A0A971RZX1</accession>
<reference evidence="2" key="2">
    <citation type="submission" date="2020-01" db="EMBL/GenBank/DDBJ databases">
        <authorList>
            <person name="Campanaro S."/>
        </authorList>
    </citation>
    <scope>NUCLEOTIDE SEQUENCE</scope>
    <source>
        <strain evidence="2">AS06rmzACSIP_7</strain>
    </source>
</reference>
<dbReference type="AlphaFoldDB" id="A0A971RZX1"/>
<feature type="signal peptide" evidence="1">
    <location>
        <begin position="1"/>
        <end position="23"/>
    </location>
</feature>
<reference evidence="2" key="1">
    <citation type="journal article" date="2020" name="Biotechnol. Biofuels">
        <title>New insights from the biogas microbiome by comprehensive genome-resolved metagenomics of nearly 1600 species originating from multiple anaerobic digesters.</title>
        <authorList>
            <person name="Campanaro S."/>
            <person name="Treu L."/>
            <person name="Rodriguez-R L.M."/>
            <person name="Kovalovszki A."/>
            <person name="Ziels R.M."/>
            <person name="Maus I."/>
            <person name="Zhu X."/>
            <person name="Kougias P.G."/>
            <person name="Basile A."/>
            <person name="Luo G."/>
            <person name="Schluter A."/>
            <person name="Konstantinidis K.T."/>
            <person name="Angelidaki I."/>
        </authorList>
    </citation>
    <scope>NUCLEOTIDE SEQUENCE</scope>
    <source>
        <strain evidence="2">AS06rmzACSIP_7</strain>
    </source>
</reference>
<evidence type="ECO:0008006" key="4">
    <source>
        <dbReference type="Google" id="ProtNLM"/>
    </source>
</evidence>
<organism evidence="2 3">
    <name type="scientific">Syntrophorhabdus aromaticivorans</name>
    <dbReference type="NCBI Taxonomy" id="328301"/>
    <lineage>
        <taxon>Bacteria</taxon>
        <taxon>Pseudomonadati</taxon>
        <taxon>Thermodesulfobacteriota</taxon>
        <taxon>Syntrophorhabdia</taxon>
        <taxon>Syntrophorhabdales</taxon>
        <taxon>Syntrophorhabdaceae</taxon>
        <taxon>Syntrophorhabdus</taxon>
    </lineage>
</organism>
<dbReference type="Proteomes" id="UP000777265">
    <property type="component" value="Unassembled WGS sequence"/>
</dbReference>
<proteinExistence type="predicted"/>